<evidence type="ECO:0000313" key="2">
    <source>
        <dbReference type="EMBL" id="MCS5711513.1"/>
    </source>
</evidence>
<keyword evidence="3" id="KW-1185">Reference proteome</keyword>
<dbReference type="EMBL" id="LKAJ01000004">
    <property type="protein sequence ID" value="KRG21583.1"/>
    <property type="molecule type" value="Genomic_DNA"/>
</dbReference>
<evidence type="ECO:0000313" key="1">
    <source>
        <dbReference type="EMBL" id="KRG21583.1"/>
    </source>
</evidence>
<dbReference type="GO" id="GO:0006508">
    <property type="term" value="P:proteolysis"/>
    <property type="evidence" value="ECO:0007669"/>
    <property type="project" value="UniProtKB-KW"/>
</dbReference>
<dbReference type="SUPFAM" id="SSF50494">
    <property type="entry name" value="Trypsin-like serine proteases"/>
    <property type="match status" value="1"/>
</dbReference>
<evidence type="ECO:0000313" key="3">
    <source>
        <dbReference type="Proteomes" id="UP000051497"/>
    </source>
</evidence>
<dbReference type="OrthoDB" id="212300at2"/>
<organism evidence="1">
    <name type="scientific">Candidatus Berkiella aquae</name>
    <dbReference type="NCBI Taxonomy" id="295108"/>
    <lineage>
        <taxon>Bacteria</taxon>
        <taxon>Pseudomonadati</taxon>
        <taxon>Pseudomonadota</taxon>
        <taxon>Gammaproteobacteria</taxon>
        <taxon>Candidatus Berkiellales</taxon>
        <taxon>Candidatus Berkiellaceae</taxon>
        <taxon>Candidatus Berkiella</taxon>
    </lineage>
</organism>
<keyword evidence="1" id="KW-0645">Protease</keyword>
<dbReference type="RefSeq" id="WP_075065964.1">
    <property type="nucleotide sequence ID" value="NZ_LKAJ02000001.1"/>
</dbReference>
<keyword evidence="1" id="KW-0378">Hydrolase</keyword>
<dbReference type="GO" id="GO:0004252">
    <property type="term" value="F:serine-type endopeptidase activity"/>
    <property type="evidence" value="ECO:0007669"/>
    <property type="project" value="InterPro"/>
</dbReference>
<dbReference type="STRING" id="295108.HT99x_01336"/>
<comment type="caution">
    <text evidence="1">The sequence shown here is derived from an EMBL/GenBank/DDBJ whole genome shotgun (WGS) entry which is preliminary data.</text>
</comment>
<dbReference type="PANTHER" id="PTHR45980">
    <property type="match status" value="1"/>
</dbReference>
<reference evidence="1" key="1">
    <citation type="submission" date="2015-09" db="EMBL/GenBank/DDBJ databases">
        <title>Draft Genome Sequences of Two Novel Amoeba-resistant Intranuclear Bacteria, Candidatus Berkiella cookevillensis and Candidatus Berkiella aquae.</title>
        <authorList>
            <person name="Mehari Y.T."/>
            <person name="Arivett B.A."/>
            <person name="Farone A.L."/>
            <person name="Gunderson J.H."/>
            <person name="Farone M.B."/>
        </authorList>
    </citation>
    <scope>NUCLEOTIDE SEQUENCE [LARGE SCALE GENOMIC DNA]</scope>
    <source>
        <strain evidence="1">HT99</strain>
    </source>
</reference>
<reference evidence="2" key="2">
    <citation type="journal article" date="2016" name="Genome Announc.">
        <title>Draft Genome Sequences of Two Novel Amoeba-Resistant Intranuclear Bacteria, 'Candidatus Berkiella cookevillensis' and 'Candidatus Berkiella aquae'.</title>
        <authorList>
            <person name="Mehari Y.T."/>
            <person name="Arivett B.A."/>
            <person name="Farone A.L."/>
            <person name="Gunderson J.H."/>
            <person name="Farone M.B."/>
        </authorList>
    </citation>
    <scope>NUCLEOTIDE SEQUENCE</scope>
    <source>
        <strain evidence="2">HT99</strain>
    </source>
</reference>
<dbReference type="Pfam" id="PF13365">
    <property type="entry name" value="Trypsin_2"/>
    <property type="match status" value="1"/>
</dbReference>
<dbReference type="EMBL" id="LKAJ02000001">
    <property type="protein sequence ID" value="MCS5711513.1"/>
    <property type="molecule type" value="Genomic_DNA"/>
</dbReference>
<name>A0A0Q9YLJ2_9GAMM</name>
<dbReference type="AlphaFoldDB" id="A0A0Q9YLJ2"/>
<gene>
    <name evidence="1" type="primary">hhoB</name>
    <name evidence="2" type="ORF">HT99x_008700</name>
    <name evidence="1" type="ORF">HT99x_01336</name>
</gene>
<dbReference type="PRINTS" id="PR00834">
    <property type="entry name" value="PROTEASES2C"/>
</dbReference>
<protein>
    <submittedName>
        <fullName evidence="1">Putative serine protease HhoB</fullName>
    </submittedName>
    <submittedName>
        <fullName evidence="2">S1C family serine protease</fullName>
    </submittedName>
</protein>
<dbReference type="InterPro" id="IPR009003">
    <property type="entry name" value="Peptidase_S1_PA"/>
</dbReference>
<sequence length="1029" mass="115207">MKTFPLELAYVGFNSLQPYLDMPMEYGSTNKIGTLIEYKPGEFGLVAGLNVNELVLRKIEDLQLTAVDKGERIELEPVMICAKTRLIILKSKTPGVFHRFHEQAVKLANDFEVKDSEDVNLFQKDLRSQKDVITTLKAKRFRFDGQFCFSLSQNVEVENGLSKPGPILNNEGKLIAYMINAADKYVVSVFHIQYMMRLLLTDSQSLYIHYPHIKFELMDLTSDNYHLYLPEEAVAKEKQSYGCSIQDCPSYAGYPFRRGDILIEINGATIECQHIKHPTLGNISIAAIGLLTEADKLSFTLYRDRQRCEIEVDKKLFSQPINHMKSDGKFAIVNSIVFQVANSHLYLQLVTQSNILHIPNLKPENSHSLGKSYRFPKHEDSETILITETLTNNTLFSADGRPFNVAPTVPFVLKKVDGMPIRNLGMLIDLMTKIPVGSHYDLEGTMGDGTVRAHGIKMSDEENDEVLATKSITRRFSDSVQWSAMKESLSALSLLNTDPAKRSATCLYRYESRSIPECKREVTEARTNHFSIEEASKYSVLFLHATIRARSYTNPLQYGIDSNGTGSGFIIRYENKNYIITCAHVLGYTVETQLKANFPMQSKDFELQILMLNNEHDIAVLQVHPDLQKEFDEIAYPLSLDSASLFPKLQSKIAVIGFPGAAAGDKTNSKIQIGQVTTIGYLERNKLVIQYNAATSGGNSGGPVIDMNTGAVIGIHSMGSRAAQLSNFSRPVIFLNKMLKQMHHGDAVHSPYPALPGVPFDLMLITDRKLKQAHGLEPDCLIGAKICALNGNISGLEIGDILLELIDKEQRIYPVSGKGTISIEGNDISCRLFFELQEIGDPISINVMRNGKECIIHTHVDSTWPLHTKISSVRKDNNDAPVIIFSEKLMLCNFDEGVIQSIPSTSSGLSPSLVYYASKLQKQRRDESTKVAILEILPGALKELSGIKKNNKELLFLNKINGTPIRSLDDVCKFVNDSETKIFELECKSSKCIRPEQKFIFRISNTNYTKRTDIVEKIAESRTNPRLGA</sequence>
<dbReference type="InterPro" id="IPR001940">
    <property type="entry name" value="Peptidase_S1C"/>
</dbReference>
<dbReference type="InterPro" id="IPR043504">
    <property type="entry name" value="Peptidase_S1_PA_chymotrypsin"/>
</dbReference>
<accession>A0A0Q9YLJ2</accession>
<proteinExistence type="predicted"/>
<reference evidence="2" key="3">
    <citation type="submission" date="2021-06" db="EMBL/GenBank/DDBJ databases">
        <title>Genomic Description and Analysis of Intracellular Bacteria, Candidatus Berkiella cookevillensis and Candidatus Berkiella aquae.</title>
        <authorList>
            <person name="Kidane D.T."/>
            <person name="Mehari Y.T."/>
            <person name="Rice F.C."/>
            <person name="Arivett B.A."/>
            <person name="Farone A.L."/>
            <person name="Berk S.G."/>
            <person name="Farone M.B."/>
        </authorList>
    </citation>
    <scope>NUCLEOTIDE SEQUENCE</scope>
    <source>
        <strain evidence="2">HT99</strain>
    </source>
</reference>
<dbReference type="Gene3D" id="2.40.10.10">
    <property type="entry name" value="Trypsin-like serine proteases"/>
    <property type="match status" value="2"/>
</dbReference>
<dbReference type="Proteomes" id="UP000051497">
    <property type="component" value="Unassembled WGS sequence"/>
</dbReference>
<dbReference type="PANTHER" id="PTHR45980:SF9">
    <property type="entry name" value="PROTEASE DO-LIKE 10, MITOCHONDRIAL-RELATED"/>
    <property type="match status" value="1"/>
</dbReference>